<name>A0ABX0R7M8_9GAMM</name>
<evidence type="ECO:0000313" key="1">
    <source>
        <dbReference type="EMBL" id="NIF21365.1"/>
    </source>
</evidence>
<gene>
    <name evidence="1" type="ORF">F3J40_07095</name>
</gene>
<dbReference type="Pfam" id="PF07377">
    <property type="entry name" value="DUF1493"/>
    <property type="match status" value="1"/>
</dbReference>
<comment type="caution">
    <text evidence="1">The sequence shown here is derived from an EMBL/GenBank/DDBJ whole genome shotgun (WGS) entry which is preliminary data.</text>
</comment>
<reference evidence="1 2" key="1">
    <citation type="journal article" date="2019" name="bioRxiv">
        <title>Bacteria contribute to plant secondary compound degradation in a generalist herbivore system.</title>
        <authorList>
            <person name="Francoeur C.B."/>
            <person name="Khadempour L."/>
            <person name="Moreira-Soto R.D."/>
            <person name="Gotting K."/>
            <person name="Book A.J."/>
            <person name="Pinto-Tomas A.A."/>
            <person name="Keefover-Ring K."/>
            <person name="Currie C.R."/>
        </authorList>
    </citation>
    <scope>NUCLEOTIDE SEQUENCE [LARGE SCALE GENOMIC DNA]</scope>
    <source>
        <strain evidence="1">Acro-835</strain>
    </source>
</reference>
<accession>A0ABX0R7M8</accession>
<evidence type="ECO:0000313" key="2">
    <source>
        <dbReference type="Proteomes" id="UP001515683"/>
    </source>
</evidence>
<keyword evidence="2" id="KW-1185">Reference proteome</keyword>
<dbReference type="EMBL" id="VWXF01000002">
    <property type="protein sequence ID" value="NIF21365.1"/>
    <property type="molecule type" value="Genomic_DNA"/>
</dbReference>
<sequence>MPVRECCVCNYSEIEVQAFIRQVLPPVITFTLRNITVGEDSPLQDYYEVIDLILLSQKVFEAFNIDAQGFSIEHYTPWVVRGFFARKPTVNLRSALTIDMFVQAAQQGYWPT</sequence>
<organism evidence="1 2">
    <name type="scientific">Candidatus Pantoea multigeneris</name>
    <dbReference type="NCBI Taxonomy" id="2608357"/>
    <lineage>
        <taxon>Bacteria</taxon>
        <taxon>Pseudomonadati</taxon>
        <taxon>Pseudomonadota</taxon>
        <taxon>Gammaproteobacteria</taxon>
        <taxon>Enterobacterales</taxon>
        <taxon>Erwiniaceae</taxon>
        <taxon>Pantoea</taxon>
    </lineage>
</organism>
<dbReference type="Proteomes" id="UP001515683">
    <property type="component" value="Unassembled WGS sequence"/>
</dbReference>
<dbReference type="InterPro" id="IPR010862">
    <property type="entry name" value="DUF1493"/>
</dbReference>
<proteinExistence type="predicted"/>
<protein>
    <submittedName>
        <fullName evidence="1">DUF1493 family protein</fullName>
    </submittedName>
</protein>